<dbReference type="RefSeq" id="WP_252585736.1">
    <property type="nucleotide sequence ID" value="NZ_JAMWYS010000003.1"/>
</dbReference>
<evidence type="ECO:0000313" key="4">
    <source>
        <dbReference type="Proteomes" id="UP001155182"/>
    </source>
</evidence>
<keyword evidence="2" id="KW-0732">Signal</keyword>
<comment type="caution">
    <text evidence="3">The sequence shown here is derived from an EMBL/GenBank/DDBJ whole genome shotgun (WGS) entry which is preliminary data.</text>
</comment>
<evidence type="ECO:0000256" key="2">
    <source>
        <dbReference type="SAM" id="SignalP"/>
    </source>
</evidence>
<keyword evidence="1" id="KW-0472">Membrane</keyword>
<organism evidence="3 4">
    <name type="scientific">Solitalea agri</name>
    <dbReference type="NCBI Taxonomy" id="2953739"/>
    <lineage>
        <taxon>Bacteria</taxon>
        <taxon>Pseudomonadati</taxon>
        <taxon>Bacteroidota</taxon>
        <taxon>Sphingobacteriia</taxon>
        <taxon>Sphingobacteriales</taxon>
        <taxon>Sphingobacteriaceae</taxon>
        <taxon>Solitalea</taxon>
    </lineage>
</organism>
<sequence length="175" mass="20126">MRSSYLVFFLFILIASLQAVSAQTTKIKEIEDFKLIEESGKLKIVALTTNNEEIDEKVNGSFMFSISGIDVPLNFKDGEATVKQQFSGSTFAYFRSSNQSVSTIKLYYLQQISDYHWPVKIPISLLLIIPIVFFIIGYFVRKLIFLFIGILLAFFLFNKGLNLGSYFEVLWNWLI</sequence>
<feature type="chain" id="PRO_5040954198" evidence="2">
    <location>
        <begin position="22"/>
        <end position="175"/>
    </location>
</feature>
<feature type="signal peptide" evidence="2">
    <location>
        <begin position="1"/>
        <end position="21"/>
    </location>
</feature>
<evidence type="ECO:0000256" key="1">
    <source>
        <dbReference type="SAM" id="Phobius"/>
    </source>
</evidence>
<protein>
    <submittedName>
        <fullName evidence="3">Uncharacterized protein</fullName>
    </submittedName>
</protein>
<keyword evidence="1" id="KW-1133">Transmembrane helix</keyword>
<feature type="transmembrane region" description="Helical" evidence="1">
    <location>
        <begin position="115"/>
        <end position="136"/>
    </location>
</feature>
<proteinExistence type="predicted"/>
<evidence type="ECO:0000313" key="3">
    <source>
        <dbReference type="EMBL" id="MCO4291505.1"/>
    </source>
</evidence>
<keyword evidence="1" id="KW-0812">Transmembrane</keyword>
<gene>
    <name evidence="3" type="ORF">NF867_01340</name>
</gene>
<keyword evidence="4" id="KW-1185">Reference proteome</keyword>
<reference evidence="3" key="1">
    <citation type="submission" date="2022-06" db="EMBL/GenBank/DDBJ databases">
        <title>Solitalea sp. MAHUQ-68 isolated from rhizospheric soil.</title>
        <authorList>
            <person name="Huq M.A."/>
        </authorList>
    </citation>
    <scope>NUCLEOTIDE SEQUENCE</scope>
    <source>
        <strain evidence="3">MAHUQ-68</strain>
    </source>
</reference>
<accession>A0A9X2JC86</accession>
<name>A0A9X2JC86_9SPHI</name>
<dbReference type="Proteomes" id="UP001155182">
    <property type="component" value="Unassembled WGS sequence"/>
</dbReference>
<dbReference type="EMBL" id="JAMWYS010000003">
    <property type="protein sequence ID" value="MCO4291505.1"/>
    <property type="molecule type" value="Genomic_DNA"/>
</dbReference>
<feature type="transmembrane region" description="Helical" evidence="1">
    <location>
        <begin position="143"/>
        <end position="161"/>
    </location>
</feature>
<dbReference type="AlphaFoldDB" id="A0A9X2JC86"/>